<dbReference type="PANTHER" id="PTHR42938:SF47">
    <property type="entry name" value="HYDROXYPYRUVATE REDUCTASE"/>
    <property type="match status" value="1"/>
</dbReference>
<dbReference type="SUPFAM" id="SSF52283">
    <property type="entry name" value="Formate/glycerate dehydrogenase catalytic domain-like"/>
    <property type="match status" value="1"/>
</dbReference>
<dbReference type="Proteomes" id="UP001516588">
    <property type="component" value="Unassembled WGS sequence"/>
</dbReference>
<dbReference type="Pfam" id="PF00389">
    <property type="entry name" value="2-Hacid_dh"/>
    <property type="match status" value="1"/>
</dbReference>
<dbReference type="InterPro" id="IPR045865">
    <property type="entry name" value="ACT-like_dom_sf"/>
</dbReference>
<comment type="caution">
    <text evidence="8">The sequence shown here is derived from an EMBL/GenBank/DDBJ whole genome shotgun (WGS) entry which is preliminary data.</text>
</comment>
<evidence type="ECO:0000259" key="7">
    <source>
        <dbReference type="Pfam" id="PF02826"/>
    </source>
</evidence>
<dbReference type="Gene3D" id="3.40.50.720">
    <property type="entry name" value="NAD(P)-binding Rossmann-like Domain"/>
    <property type="match status" value="2"/>
</dbReference>
<comment type="pathway">
    <text evidence="4">Amino-acid biosynthesis.</text>
</comment>
<dbReference type="Pfam" id="PF02826">
    <property type="entry name" value="2-Hacid_dh_C"/>
    <property type="match status" value="1"/>
</dbReference>
<sequence length="389" mass="41666">MYKIATLNKISPAGLSRFSDKYTLIDEPEKASGIIVRSQNMKDMEFSDELLAIARAGAGVNNIPVEKCAEEGIVVFNTPGANANAVKELVIAGMLLAARNIPSGIKWASSLTENISEAVEKGKSQFAGTEIAGKTLGVVGLGAIGVLVANAAQTLGMNVIGYDPFISIKSAHNLSNTIPVTEDAGELLAASDFVTLHVPATEDTTGMFDSRRFSQMKDGAVLLNFSRDKLVNEKALTEALAAGSLRYYVTDFPTAGIAGLDKVIMLPHLGASTKEAEDNCAMMAADQLMEYIEKGNVVNSVNYPNCSMGELNKEAHARVCILNKNIPSMLGKITGIMSDLNVNIRDLTNKSKGDFAVTLMDIDAEVTEEQFKSALDIDGIIRIRIIRSR</sequence>
<feature type="domain" description="D-isomer specific 2-hydroxyacid dehydrogenase catalytic" evidence="6">
    <location>
        <begin position="19"/>
        <end position="302"/>
    </location>
</feature>
<dbReference type="CDD" id="cd12174">
    <property type="entry name" value="PGDH_like_3"/>
    <property type="match status" value="1"/>
</dbReference>
<dbReference type="InterPro" id="IPR029753">
    <property type="entry name" value="D-isomer_DH_CS"/>
</dbReference>
<dbReference type="PROSITE" id="PS00065">
    <property type="entry name" value="D_2_HYDROXYACID_DH_1"/>
    <property type="match status" value="1"/>
</dbReference>
<accession>A0ABR9QZK3</accession>
<evidence type="ECO:0000256" key="3">
    <source>
        <dbReference type="ARBA" id="ARBA00023027"/>
    </source>
</evidence>
<dbReference type="RefSeq" id="WP_226385670.1">
    <property type="nucleotide sequence ID" value="NZ_JADCKA010000013.1"/>
</dbReference>
<dbReference type="PANTHER" id="PTHR42938">
    <property type="entry name" value="FORMATE DEHYDROGENASE 1"/>
    <property type="match status" value="1"/>
</dbReference>
<evidence type="ECO:0000313" key="8">
    <source>
        <dbReference type="EMBL" id="MBE5036025.1"/>
    </source>
</evidence>
<keyword evidence="9" id="KW-1185">Reference proteome</keyword>
<protein>
    <submittedName>
        <fullName evidence="8">3-phosphoglycerate dehydrogenase</fullName>
    </submittedName>
</protein>
<proteinExistence type="inferred from homology"/>
<dbReference type="Gene3D" id="3.30.70.260">
    <property type="match status" value="1"/>
</dbReference>
<dbReference type="SUPFAM" id="SSF51735">
    <property type="entry name" value="NAD(P)-binding Rossmann-fold domains"/>
    <property type="match status" value="1"/>
</dbReference>
<reference evidence="8 9" key="1">
    <citation type="submission" date="2020-10" db="EMBL/GenBank/DDBJ databases">
        <title>ChiBAC.</title>
        <authorList>
            <person name="Zenner C."/>
            <person name="Hitch T.C.A."/>
            <person name="Clavel T."/>
        </authorList>
    </citation>
    <scope>NUCLEOTIDE SEQUENCE [LARGE SCALE GENOMIC DNA]</scope>
    <source>
        <strain evidence="8 9">DSM 108706</strain>
    </source>
</reference>
<dbReference type="InterPro" id="IPR006140">
    <property type="entry name" value="D-isomer_DH_NAD-bd"/>
</dbReference>
<evidence type="ECO:0000256" key="5">
    <source>
        <dbReference type="RuleBase" id="RU003719"/>
    </source>
</evidence>
<evidence type="ECO:0000256" key="4">
    <source>
        <dbReference type="ARBA" id="ARBA00029440"/>
    </source>
</evidence>
<comment type="similarity">
    <text evidence="1 5">Belongs to the D-isomer specific 2-hydroxyacid dehydrogenase family.</text>
</comment>
<keyword evidence="3" id="KW-0520">NAD</keyword>
<dbReference type="EMBL" id="JADCKA010000013">
    <property type="protein sequence ID" value="MBE5036025.1"/>
    <property type="molecule type" value="Genomic_DNA"/>
</dbReference>
<name>A0ABR9QZK3_9FIRM</name>
<evidence type="ECO:0000259" key="6">
    <source>
        <dbReference type="Pfam" id="PF00389"/>
    </source>
</evidence>
<feature type="domain" description="D-isomer specific 2-hydroxyacid dehydrogenase NAD-binding" evidence="7">
    <location>
        <begin position="93"/>
        <end position="270"/>
    </location>
</feature>
<evidence type="ECO:0000313" key="9">
    <source>
        <dbReference type="Proteomes" id="UP001516588"/>
    </source>
</evidence>
<evidence type="ECO:0000256" key="2">
    <source>
        <dbReference type="ARBA" id="ARBA00023002"/>
    </source>
</evidence>
<dbReference type="PROSITE" id="PS00670">
    <property type="entry name" value="D_2_HYDROXYACID_DH_2"/>
    <property type="match status" value="1"/>
</dbReference>
<dbReference type="InterPro" id="IPR029752">
    <property type="entry name" value="D-isomer_DH_CS1"/>
</dbReference>
<organism evidence="8 9">
    <name type="scientific">Gallibacter intestinalis</name>
    <dbReference type="NCBI Taxonomy" id="2779356"/>
    <lineage>
        <taxon>Bacteria</taxon>
        <taxon>Bacillati</taxon>
        <taxon>Bacillota</taxon>
        <taxon>Clostridia</taxon>
        <taxon>Eubacteriales</taxon>
        <taxon>Eubacteriaceae</taxon>
        <taxon>Gallibacter</taxon>
    </lineage>
</organism>
<evidence type="ECO:0000256" key="1">
    <source>
        <dbReference type="ARBA" id="ARBA00005854"/>
    </source>
</evidence>
<gene>
    <name evidence="8" type="ORF">INF20_07045</name>
</gene>
<dbReference type="SUPFAM" id="SSF55021">
    <property type="entry name" value="ACT-like"/>
    <property type="match status" value="1"/>
</dbReference>
<dbReference type="InterPro" id="IPR036291">
    <property type="entry name" value="NAD(P)-bd_dom_sf"/>
</dbReference>
<keyword evidence="2 5" id="KW-0560">Oxidoreductase</keyword>
<dbReference type="InterPro" id="IPR006139">
    <property type="entry name" value="D-isomer_2_OHA_DH_cat_dom"/>
</dbReference>